<dbReference type="PANTHER" id="PTHR47127">
    <property type="entry name" value="10A19I.15"/>
    <property type="match status" value="1"/>
</dbReference>
<gene>
    <name evidence="4" type="ORF">EJB05_53835</name>
</gene>
<organism evidence="4 5">
    <name type="scientific">Eragrostis curvula</name>
    <name type="common">weeping love grass</name>
    <dbReference type="NCBI Taxonomy" id="38414"/>
    <lineage>
        <taxon>Eukaryota</taxon>
        <taxon>Viridiplantae</taxon>
        <taxon>Streptophyta</taxon>
        <taxon>Embryophyta</taxon>
        <taxon>Tracheophyta</taxon>
        <taxon>Spermatophyta</taxon>
        <taxon>Magnoliopsida</taxon>
        <taxon>Liliopsida</taxon>
        <taxon>Poales</taxon>
        <taxon>Poaceae</taxon>
        <taxon>PACMAD clade</taxon>
        <taxon>Chloridoideae</taxon>
        <taxon>Eragrostideae</taxon>
        <taxon>Eragrostidinae</taxon>
        <taxon>Eragrostis</taxon>
    </lineage>
</organism>
<feature type="domain" description="DUF8040" evidence="3">
    <location>
        <begin position="53"/>
        <end position="141"/>
    </location>
</feature>
<dbReference type="InterPro" id="IPR058353">
    <property type="entry name" value="DUF8040"/>
</dbReference>
<feature type="domain" description="Myb/SANT-like" evidence="2">
    <location>
        <begin position="217"/>
        <end position="307"/>
    </location>
</feature>
<evidence type="ECO:0000259" key="2">
    <source>
        <dbReference type="Pfam" id="PF12776"/>
    </source>
</evidence>
<dbReference type="Pfam" id="PF26138">
    <property type="entry name" value="DUF8040"/>
    <property type="match status" value="1"/>
</dbReference>
<dbReference type="EMBL" id="RWGY01000551">
    <property type="protein sequence ID" value="TVU00725.1"/>
    <property type="molecule type" value="Genomic_DNA"/>
</dbReference>
<dbReference type="InterPro" id="IPR024752">
    <property type="entry name" value="Myb/SANT-like_dom"/>
</dbReference>
<keyword evidence="5" id="KW-1185">Reference proteome</keyword>
<dbReference type="AlphaFoldDB" id="A0A5J9SP28"/>
<name>A0A5J9SP28_9POAL</name>
<evidence type="ECO:0000256" key="1">
    <source>
        <dbReference type="SAM" id="MobiDB-lite"/>
    </source>
</evidence>
<sequence length="492" mass="55672">MSLEEKRKMLIIQAAALVTAMYAFMFSRLTAYAEKSRPRITYAPMSAMDAERQKILNKIYNCNDVECVNMFRMRRAPFFNLCNLLRERNLLQDSIHSCVEEQVAMFLHVVGHNQRFRVIHNYWRRSVETISRHFKEVLYAIGELRAEMIRPPSSETPLKIRNSHIWFPYFKDMAAEHELLDFVGEPAAVPAGVQPVEVPDGAPATAAAGQHGRQSMRWTNVMSGFVLRRFCQLISTGVRTDKGFKEVHLNQVARDLHEFTGNEVTGTQVYNHLRKWRHRWIRVTKLRELSGALWDEDNMMITLEEEHYKGHVKAHPKDADLLNKPIENYQQMQVIFGNGLATGKFAMGSSEPLGCPSDFAESSLKAEDCKSMFGEPSTKGQEAAGGAGSGGPGSSNNKRKRCMVSDEDMNVMSGMTAAVNNVADAIRSTRVEDSHPGLYDAVMFMPGFTEEALIVAYSHLLDNRAHGNAFVGMTDAHRVLWLRTFLAKHYYA</sequence>
<evidence type="ECO:0000313" key="4">
    <source>
        <dbReference type="EMBL" id="TVU00725.1"/>
    </source>
</evidence>
<feature type="region of interest" description="Disordered" evidence="1">
    <location>
        <begin position="371"/>
        <end position="400"/>
    </location>
</feature>
<protein>
    <submittedName>
        <fullName evidence="4">Uncharacterized protein</fullName>
    </submittedName>
</protein>
<evidence type="ECO:0000313" key="5">
    <source>
        <dbReference type="Proteomes" id="UP000324897"/>
    </source>
</evidence>
<reference evidence="4 5" key="1">
    <citation type="journal article" date="2019" name="Sci. Rep.">
        <title>A high-quality genome of Eragrostis curvula grass provides insights into Poaceae evolution and supports new strategies to enhance forage quality.</title>
        <authorList>
            <person name="Carballo J."/>
            <person name="Santos B.A.C.M."/>
            <person name="Zappacosta D."/>
            <person name="Garbus I."/>
            <person name="Selva J.P."/>
            <person name="Gallo C.A."/>
            <person name="Diaz A."/>
            <person name="Albertini E."/>
            <person name="Caccamo M."/>
            <person name="Echenique V."/>
        </authorList>
    </citation>
    <scope>NUCLEOTIDE SEQUENCE [LARGE SCALE GENOMIC DNA]</scope>
    <source>
        <strain evidence="5">cv. Victoria</strain>
        <tissue evidence="4">Leaf</tissue>
    </source>
</reference>
<dbReference type="Proteomes" id="UP000324897">
    <property type="component" value="Unassembled WGS sequence"/>
</dbReference>
<dbReference type="Gramene" id="TVU00725">
    <property type="protein sequence ID" value="TVU00725"/>
    <property type="gene ID" value="EJB05_53835"/>
</dbReference>
<dbReference type="Pfam" id="PF12776">
    <property type="entry name" value="Myb_DNA-bind_3"/>
    <property type="match status" value="1"/>
</dbReference>
<evidence type="ECO:0000259" key="3">
    <source>
        <dbReference type="Pfam" id="PF26138"/>
    </source>
</evidence>
<comment type="caution">
    <text evidence="4">The sequence shown here is derived from an EMBL/GenBank/DDBJ whole genome shotgun (WGS) entry which is preliminary data.</text>
</comment>
<proteinExistence type="predicted"/>
<accession>A0A5J9SP28</accession>
<dbReference type="OrthoDB" id="686209at2759"/>
<feature type="compositionally biased region" description="Gly residues" evidence="1">
    <location>
        <begin position="383"/>
        <end position="393"/>
    </location>
</feature>